<evidence type="ECO:0000256" key="2">
    <source>
        <dbReference type="SAM" id="Phobius"/>
    </source>
</evidence>
<reference evidence="3" key="1">
    <citation type="submission" date="2024-05" db="EMBL/GenBank/DDBJ databases">
        <title>Genome Sequences of Four Agar- Degrading Marine Bacteria.</title>
        <authorList>
            <person name="Phillips E.K."/>
            <person name="Shaffer J.C."/>
            <person name="Henson M.W."/>
            <person name="Temperton B."/>
            <person name="Thrash C.J."/>
            <person name="Martin M.O."/>
        </authorList>
    </citation>
    <scope>NUCLEOTIDE SEQUENCE</scope>
    <source>
        <strain evidence="3">EKP203</strain>
    </source>
</reference>
<keyword evidence="2" id="KW-1133">Transmembrane helix</keyword>
<dbReference type="Proteomes" id="UP001169719">
    <property type="component" value="Unassembled WGS sequence"/>
</dbReference>
<keyword evidence="4" id="KW-1185">Reference proteome</keyword>
<gene>
    <name evidence="3" type="ORF">QWJ08_09545</name>
</gene>
<accession>A0ABT7Y0Y5</accession>
<keyword evidence="1" id="KW-0175">Coiled coil</keyword>
<evidence type="ECO:0000313" key="3">
    <source>
        <dbReference type="EMBL" id="MDN2481640.1"/>
    </source>
</evidence>
<dbReference type="RefSeq" id="WP_289962484.1">
    <property type="nucleotide sequence ID" value="NZ_JAUEOZ010000001.1"/>
</dbReference>
<evidence type="ECO:0000256" key="1">
    <source>
        <dbReference type="SAM" id="Coils"/>
    </source>
</evidence>
<sequence length="386" mass="43473">MALCLSALTGCSLLEVKIDNQTTPLTQQELATRLLTREYALSFFSQVEQNADVLKEQYPADDRYHQSYVLLWKINAQEGMQRAVYQASPQAGLIDSWVFTKQMDDFFKTEQGQALFESQLAGQASSQLLAEIEKLASMLMSRSLFNSSKQFVEQFSQDNAFAEIRFIQTPAYRSWLEFNDLSTEEAVSSVGTMAEAMGDVSDRLSLVSQQTPKLIGWKAELVALNSDLTAEDVSSALDTLKTTSESFQDFVENNPDYMRNLAAYMAVELQPLVNDIDGKTTEQLGKLSQERQALELMVERERIELVAMVERERMAIADIVSEQRQMLTQELDQVSQDVLTLAMDKLIELIKSTIIYFILFILAIFFAPLGLGYMLGKRSAVKGVQS</sequence>
<keyword evidence="2" id="KW-0472">Membrane</keyword>
<protein>
    <submittedName>
        <fullName evidence="3">Chemotaxis protein</fullName>
    </submittedName>
</protein>
<proteinExistence type="predicted"/>
<feature type="transmembrane region" description="Helical" evidence="2">
    <location>
        <begin position="354"/>
        <end position="376"/>
    </location>
</feature>
<feature type="coiled-coil region" evidence="1">
    <location>
        <begin position="284"/>
        <end position="337"/>
    </location>
</feature>
<keyword evidence="2" id="KW-0812">Transmembrane</keyword>
<dbReference type="EMBL" id="JAUEOZ010000001">
    <property type="protein sequence ID" value="MDN2481640.1"/>
    <property type="molecule type" value="Genomic_DNA"/>
</dbReference>
<name>A0ABT7Y0Y5_9VIBR</name>
<evidence type="ECO:0000313" key="4">
    <source>
        <dbReference type="Proteomes" id="UP001169719"/>
    </source>
</evidence>
<comment type="caution">
    <text evidence="3">The sequence shown here is derived from an EMBL/GenBank/DDBJ whole genome shotgun (WGS) entry which is preliminary data.</text>
</comment>
<organism evidence="3 4">
    <name type="scientific">Vibrio agarivorans</name>
    <dbReference type="NCBI Taxonomy" id="153622"/>
    <lineage>
        <taxon>Bacteria</taxon>
        <taxon>Pseudomonadati</taxon>
        <taxon>Pseudomonadota</taxon>
        <taxon>Gammaproteobacteria</taxon>
        <taxon>Vibrionales</taxon>
        <taxon>Vibrionaceae</taxon>
        <taxon>Vibrio</taxon>
    </lineage>
</organism>